<sequence>MFTFFKRNWKRLLIISATSSLLVAIPLTLNKKVFNENSFLLINKNETQTIVKGNNYYLTTLLNLRFSKQIKEYQNIPEDELGFVKNSYVSTQNLGIKNFLYEQEILLALYNATVYYRDLFPTINIVPTTNTVDTNDAAFAFFNNMQNNWYRIINNLDKLYFVGYSAAVSNLKTNIFQQEQADKYGWIYTPKSSKIIDSYLYEDENENEFKKSFYFQIEDFSFYKIEFVMAKNTNTYLSINPTNKAFERFSYSVNFEPIIFKVFDKQNVQAKSDIKLLADHLEKINLYNSTLSDEEKTKLKDDFESQNGQIISYVLTGAKNE</sequence>
<reference evidence="1" key="1">
    <citation type="submission" date="2017-08" db="EMBL/GenBank/DDBJ databases">
        <authorList>
            <person name="Alvarez-Ponce D."/>
            <person name="Weitzman C.L."/>
            <person name="Tillett R.L."/>
            <person name="Sandmeier F.C."/>
            <person name="Tracy C.R."/>
        </authorList>
    </citation>
    <scope>NUCLEOTIDE SEQUENCE [LARGE SCALE GENOMIC DNA]</scope>
    <source>
        <strain evidence="1">PS6</strain>
    </source>
</reference>
<gene>
    <name evidence="1" type="ORF">CJF60_02535</name>
</gene>
<name>A0ABX4H6J8_9BACT</name>
<evidence type="ECO:0000313" key="1">
    <source>
        <dbReference type="EMBL" id="PAF55530.1"/>
    </source>
</evidence>
<protein>
    <recommendedName>
        <fullName evidence="3">Aromatic cluster surface protein</fullName>
    </recommendedName>
</protein>
<accession>A0ABX4H6J8</accession>
<dbReference type="RefSeq" id="WP_084232329.1">
    <property type="nucleotide sequence ID" value="NZ_FWXE01000006.1"/>
</dbReference>
<evidence type="ECO:0000313" key="2">
    <source>
        <dbReference type="Proteomes" id="UP000217033"/>
    </source>
</evidence>
<proteinExistence type="predicted"/>
<organism evidence="1 2">
    <name type="scientific">Mycoplasmopsis agassizii</name>
    <dbReference type="NCBI Taxonomy" id="33922"/>
    <lineage>
        <taxon>Bacteria</taxon>
        <taxon>Bacillati</taxon>
        <taxon>Mycoplasmatota</taxon>
        <taxon>Mycoplasmoidales</taxon>
        <taxon>Metamycoplasmataceae</taxon>
        <taxon>Mycoplasmopsis</taxon>
    </lineage>
</organism>
<dbReference type="EMBL" id="NQMN01000001">
    <property type="protein sequence ID" value="PAF55530.1"/>
    <property type="molecule type" value="Genomic_DNA"/>
</dbReference>
<dbReference type="Proteomes" id="UP000217033">
    <property type="component" value="Unassembled WGS sequence"/>
</dbReference>
<keyword evidence="2" id="KW-1185">Reference proteome</keyword>
<comment type="caution">
    <text evidence="1">The sequence shown here is derived from an EMBL/GenBank/DDBJ whole genome shotgun (WGS) entry which is preliminary data.</text>
</comment>
<evidence type="ECO:0008006" key="3">
    <source>
        <dbReference type="Google" id="ProtNLM"/>
    </source>
</evidence>